<organism evidence="1">
    <name type="scientific">uncultured Desulfovibrio sp</name>
    <dbReference type="NCBI Taxonomy" id="167968"/>
    <lineage>
        <taxon>Bacteria</taxon>
        <taxon>Pseudomonadati</taxon>
        <taxon>Thermodesulfobacteriota</taxon>
        <taxon>Desulfovibrionia</taxon>
        <taxon>Desulfovibrionales</taxon>
        <taxon>Desulfovibrionaceae</taxon>
        <taxon>Desulfovibrio</taxon>
        <taxon>environmental samples</taxon>
    </lineage>
</organism>
<reference evidence="1" key="1">
    <citation type="submission" date="2016-04" db="EMBL/GenBank/DDBJ databases">
        <authorList>
            <person name="Evans L.H."/>
            <person name="Alamgir A."/>
            <person name="Owens N."/>
            <person name="Weber N.D."/>
            <person name="Virtaneva K."/>
            <person name="Barbian K."/>
            <person name="Babar A."/>
            <person name="Rosenke K."/>
        </authorList>
    </citation>
    <scope>NUCLEOTIDE SEQUENCE</scope>
    <source>
        <strain evidence="1">92-2</strain>
    </source>
</reference>
<sequence>MNMNRWRGTIRKATLAKLSQTCNIFVTIITIKYDIFKNFIYYLYFNNIFKFIFKNKNKFFPLKKSRTGIFLKN</sequence>
<proteinExistence type="predicted"/>
<gene>
    <name evidence="1" type="ORF">KM92DES2_20213</name>
</gene>
<accession>A0A212KJP6</accession>
<name>A0A212KJP6_9BACT</name>
<evidence type="ECO:0000313" key="1">
    <source>
        <dbReference type="EMBL" id="SBW11859.1"/>
    </source>
</evidence>
<dbReference type="AlphaFoldDB" id="A0A212KJP6"/>
<protein>
    <submittedName>
        <fullName evidence="1">Uncharacterized protein</fullName>
    </submittedName>
</protein>
<dbReference type="EMBL" id="FLUP01000002">
    <property type="protein sequence ID" value="SBW11859.1"/>
    <property type="molecule type" value="Genomic_DNA"/>
</dbReference>